<comment type="caution">
    <text evidence="2">The sequence shown here is derived from an EMBL/GenBank/DDBJ whole genome shotgun (WGS) entry which is preliminary data.</text>
</comment>
<keyword evidence="1" id="KW-0812">Transmembrane</keyword>
<sequence>MKPLNILLRTIIEKERTGNEKEIEGRRGIFDERKSYNKIMNLIFKRMGAVARFLLNITLITVISVVLRIIVSYYPDYDARDFDWGIFPYIITGLFFLAAFLNPEGSLCRKGDLIIGIIALVLSIIISFIYYQLDHMSWR</sequence>
<evidence type="ECO:0008006" key="4">
    <source>
        <dbReference type="Google" id="ProtNLM"/>
    </source>
</evidence>
<feature type="transmembrane region" description="Helical" evidence="1">
    <location>
        <begin position="53"/>
        <end position="74"/>
    </location>
</feature>
<dbReference type="EMBL" id="WCTY01000063">
    <property type="protein sequence ID" value="KAB4179737.1"/>
    <property type="molecule type" value="Genomic_DNA"/>
</dbReference>
<proteinExistence type="predicted"/>
<feature type="transmembrane region" description="Helical" evidence="1">
    <location>
        <begin position="86"/>
        <end position="101"/>
    </location>
</feature>
<evidence type="ECO:0000313" key="3">
    <source>
        <dbReference type="Proteomes" id="UP000487221"/>
    </source>
</evidence>
<gene>
    <name evidence="2" type="ORF">GAQ44_22670</name>
</gene>
<name>A0A7J5GQQ7_BACUN</name>
<protein>
    <recommendedName>
        <fullName evidence="4">Transmembrane protein</fullName>
    </recommendedName>
</protein>
<organism evidence="2 3">
    <name type="scientific">Bacteroides uniformis</name>
    <dbReference type="NCBI Taxonomy" id="820"/>
    <lineage>
        <taxon>Bacteria</taxon>
        <taxon>Pseudomonadati</taxon>
        <taxon>Bacteroidota</taxon>
        <taxon>Bacteroidia</taxon>
        <taxon>Bacteroidales</taxon>
        <taxon>Bacteroidaceae</taxon>
        <taxon>Bacteroides</taxon>
    </lineage>
</organism>
<evidence type="ECO:0000313" key="2">
    <source>
        <dbReference type="EMBL" id="KAB4179737.1"/>
    </source>
</evidence>
<accession>A0A7J5GQQ7</accession>
<feature type="transmembrane region" description="Helical" evidence="1">
    <location>
        <begin position="113"/>
        <end position="133"/>
    </location>
</feature>
<keyword evidence="1" id="KW-0472">Membrane</keyword>
<dbReference type="AlphaFoldDB" id="A0A7J5GQQ7"/>
<dbReference type="RefSeq" id="WP_151876223.1">
    <property type="nucleotide sequence ID" value="NZ_WCTY01000063.1"/>
</dbReference>
<evidence type="ECO:0000256" key="1">
    <source>
        <dbReference type="SAM" id="Phobius"/>
    </source>
</evidence>
<reference evidence="2 3" key="1">
    <citation type="journal article" date="2019" name="Nat. Med.">
        <title>A library of human gut bacterial isolates paired with longitudinal multiomics data enables mechanistic microbiome research.</title>
        <authorList>
            <person name="Poyet M."/>
            <person name="Groussin M."/>
            <person name="Gibbons S.M."/>
            <person name="Avila-Pacheco J."/>
            <person name="Jiang X."/>
            <person name="Kearney S.M."/>
            <person name="Perrotta A.R."/>
            <person name="Berdy B."/>
            <person name="Zhao S."/>
            <person name="Lieberman T.D."/>
            <person name="Swanson P.K."/>
            <person name="Smith M."/>
            <person name="Roesemann S."/>
            <person name="Alexander J.E."/>
            <person name="Rich S.A."/>
            <person name="Livny J."/>
            <person name="Vlamakis H."/>
            <person name="Clish C."/>
            <person name="Bullock K."/>
            <person name="Deik A."/>
            <person name="Scott J."/>
            <person name="Pierce K.A."/>
            <person name="Xavier R.J."/>
            <person name="Alm E.J."/>
        </authorList>
    </citation>
    <scope>NUCLEOTIDE SEQUENCE [LARGE SCALE GENOMIC DNA]</scope>
    <source>
        <strain evidence="2 3">BIOML-A19</strain>
    </source>
</reference>
<keyword evidence="1" id="KW-1133">Transmembrane helix</keyword>
<dbReference type="Proteomes" id="UP000487221">
    <property type="component" value="Unassembled WGS sequence"/>
</dbReference>